<dbReference type="Proteomes" id="UP000008066">
    <property type="component" value="Unassembled WGS sequence"/>
</dbReference>
<feature type="domain" description="Arrestin C-terminal-like" evidence="3">
    <location>
        <begin position="318"/>
        <end position="486"/>
    </location>
</feature>
<dbReference type="Gene3D" id="2.60.40.640">
    <property type="match status" value="1"/>
</dbReference>
<feature type="compositionally biased region" description="Pro residues" evidence="2">
    <location>
        <begin position="608"/>
        <end position="623"/>
    </location>
</feature>
<dbReference type="GO" id="GO:0005829">
    <property type="term" value="C:cytosol"/>
    <property type="evidence" value="ECO:0007669"/>
    <property type="project" value="TreeGrafter"/>
</dbReference>
<dbReference type="GO" id="GO:0031625">
    <property type="term" value="F:ubiquitin protein ligase binding"/>
    <property type="evidence" value="ECO:0007669"/>
    <property type="project" value="TreeGrafter"/>
</dbReference>
<feature type="compositionally biased region" description="Polar residues" evidence="2">
    <location>
        <begin position="268"/>
        <end position="278"/>
    </location>
</feature>
<dbReference type="GeneID" id="18259392"/>
<dbReference type="KEGG" id="cthr:CTHT_0053540"/>
<dbReference type="GO" id="GO:0030674">
    <property type="term" value="F:protein-macromolecule adaptor activity"/>
    <property type="evidence" value="ECO:0007669"/>
    <property type="project" value="TreeGrafter"/>
</dbReference>
<dbReference type="GO" id="GO:0005886">
    <property type="term" value="C:plasma membrane"/>
    <property type="evidence" value="ECO:0007669"/>
    <property type="project" value="TreeGrafter"/>
</dbReference>
<dbReference type="InterPro" id="IPR050357">
    <property type="entry name" value="Arrestin_domain-protein"/>
</dbReference>
<dbReference type="PANTHER" id="PTHR11188">
    <property type="entry name" value="ARRESTIN DOMAIN CONTAINING PROTEIN"/>
    <property type="match status" value="1"/>
</dbReference>
<feature type="compositionally biased region" description="Polar residues" evidence="2">
    <location>
        <begin position="230"/>
        <end position="246"/>
    </location>
</feature>
<dbReference type="OMA" id="CLHGYAK"/>
<feature type="compositionally biased region" description="Basic and acidic residues" evidence="2">
    <location>
        <begin position="629"/>
        <end position="639"/>
    </location>
</feature>
<dbReference type="InterPro" id="IPR014752">
    <property type="entry name" value="Arrestin-like_C"/>
</dbReference>
<protein>
    <recommendedName>
        <fullName evidence="3">Arrestin C-terminal-like domain-containing protein</fullName>
    </recommendedName>
</protein>
<dbReference type="InterPro" id="IPR011021">
    <property type="entry name" value="Arrestin-like_N"/>
</dbReference>
<dbReference type="AlphaFoldDB" id="G0SDZ4"/>
<dbReference type="PANTHER" id="PTHR11188:SF161">
    <property type="entry name" value="PH-RESPONSE REGULATOR PROTEIN PALF_RIM8"/>
    <property type="match status" value="1"/>
</dbReference>
<feature type="compositionally biased region" description="Polar residues" evidence="2">
    <location>
        <begin position="818"/>
        <end position="830"/>
    </location>
</feature>
<dbReference type="Pfam" id="PF00339">
    <property type="entry name" value="Arrestin_N"/>
    <property type="match status" value="1"/>
</dbReference>
<dbReference type="eggNOG" id="ENOG502QTQN">
    <property type="taxonomic scope" value="Eukaryota"/>
</dbReference>
<dbReference type="Pfam" id="PF02752">
    <property type="entry name" value="Arrestin_C"/>
    <property type="match status" value="1"/>
</dbReference>
<dbReference type="RefSeq" id="XP_006695690.1">
    <property type="nucleotide sequence ID" value="XM_006695627.1"/>
</dbReference>
<feature type="compositionally biased region" description="Basic and acidic residues" evidence="2">
    <location>
        <begin position="708"/>
        <end position="719"/>
    </location>
</feature>
<feature type="compositionally biased region" description="Polar residues" evidence="2">
    <location>
        <begin position="561"/>
        <end position="572"/>
    </location>
</feature>
<name>G0SDZ4_CHATD</name>
<evidence type="ECO:0000256" key="1">
    <source>
        <dbReference type="ARBA" id="ARBA00037950"/>
    </source>
</evidence>
<dbReference type="HOGENOM" id="CLU_006001_0_0_1"/>
<dbReference type="SMART" id="SM01017">
    <property type="entry name" value="Arrestin_C"/>
    <property type="match status" value="1"/>
</dbReference>
<dbReference type="STRING" id="759272.G0SDZ4"/>
<feature type="compositionally biased region" description="Low complexity" evidence="2">
    <location>
        <begin position="655"/>
        <end position="667"/>
    </location>
</feature>
<comment type="similarity">
    <text evidence="1">Belongs to the arrestin family. PalF/RIM8 subfamily.</text>
</comment>
<evidence type="ECO:0000259" key="3">
    <source>
        <dbReference type="SMART" id="SM01017"/>
    </source>
</evidence>
<reference evidence="4 5" key="1">
    <citation type="journal article" date="2011" name="Cell">
        <title>Insight into structure and assembly of the nuclear pore complex by utilizing the genome of a eukaryotic thermophile.</title>
        <authorList>
            <person name="Amlacher S."/>
            <person name="Sarges P."/>
            <person name="Flemming D."/>
            <person name="van Noort V."/>
            <person name="Kunze R."/>
            <person name="Devos D.P."/>
            <person name="Arumugam M."/>
            <person name="Bork P."/>
            <person name="Hurt E."/>
        </authorList>
    </citation>
    <scope>NUCLEOTIDE SEQUENCE [LARGE SCALE GENOMIC DNA]</scope>
    <source>
        <strain evidence="5">DSM 1495 / CBS 144.50 / IMI 039719</strain>
    </source>
</reference>
<feature type="region of interest" description="Disordered" evidence="2">
    <location>
        <begin position="818"/>
        <end position="843"/>
    </location>
</feature>
<sequence>MGISRNSSNSRTARSSPALSNASKKHTIFQVFTIPYKFIRFLRSRSGPVNEFYIRLVDPHRQYGSGDVVKGAVILTVVKPICITHLVVSLHGYVRIYKGTNAPTDIPPNPSEHAASSGYITLFHEEVPLSGEGRLEPGRYEFLFDLDIPQGSFPSSIEFEKGTISYVVTATLTLPTSDPNRLPRQHSCACHIQLVKMVDIGFIKAPLPQIISLEPISKRPKKKRPPDPSAESSTTINTAVPGSSSDMLRMSGHVTEAGYDHTHEPHGNNPQNATQSDVRSISDESAATSSTAHSRADVSSLHAPAIGSLGDRRNRSLKERTITATVELLKGGCLPGDTVPVKISVQHNRPIRSMRGVILTLYRLTRIDSSPLSFTRESTDHEGQRTPTEDFFPRFRTGLGVLSSFSSSNPYCLFRKDLAQAFAPLIINPESLKAELVTSVRVPVDAFPTIQDVPHEIISFTYHIEVLVDLGGKLANQIRGGLPSPPAVNTLGGPPGLSDSAATMTAYAANILETDGLRRQKGVISAAFDLVVGTLDSSRNRARNSTRPSPAVSAVPVGSTPRPSQAGVQPSASPHVEPYTPVNRPQAHTPSPIAQLSPQSYPYWNNIPPKPLPEPYPIPPPQLPDESALSEKERMRLAEQRLLPSQPPEVPLARLSHSSHLNPSPNSAYSSDSQPPFSLTFEAPSAPTLDDIAAGSTAQASAVPDGGTEDKQELERRQLLAEVSAPPQFPPDGYGGDGQGATGSLSFSAQRQLEQPTAPPLSMVEGDDHKEPSAPPPELLGEDPQPRDDEALYGRGYSYGEYTSSYLAACLPYQQLSGVQAQGHISSSGQHNGGNEPLPKYEQ</sequence>
<evidence type="ECO:0000256" key="2">
    <source>
        <dbReference type="SAM" id="MobiDB-lite"/>
    </source>
</evidence>
<feature type="region of interest" description="Disordered" evidence="2">
    <location>
        <begin position="216"/>
        <end position="299"/>
    </location>
</feature>
<evidence type="ECO:0000313" key="4">
    <source>
        <dbReference type="EMBL" id="EGS18745.1"/>
    </source>
</evidence>
<dbReference type="EMBL" id="GL988045">
    <property type="protein sequence ID" value="EGS18745.1"/>
    <property type="molecule type" value="Genomic_DNA"/>
</dbReference>
<feature type="region of interest" description="Disordered" evidence="2">
    <location>
        <begin position="538"/>
        <end position="795"/>
    </location>
</feature>
<feature type="compositionally biased region" description="Low complexity" evidence="2">
    <location>
        <begin position="283"/>
        <end position="293"/>
    </location>
</feature>
<feature type="compositionally biased region" description="Polar residues" evidence="2">
    <location>
        <begin position="586"/>
        <end position="603"/>
    </location>
</feature>
<feature type="compositionally biased region" description="Polar residues" evidence="2">
    <location>
        <begin position="742"/>
        <end position="755"/>
    </location>
</feature>
<feature type="compositionally biased region" description="Polar residues" evidence="2">
    <location>
        <begin position="668"/>
        <end position="677"/>
    </location>
</feature>
<dbReference type="GO" id="GO:0070086">
    <property type="term" value="P:ubiquitin-dependent endocytosis"/>
    <property type="evidence" value="ECO:0007669"/>
    <property type="project" value="TreeGrafter"/>
</dbReference>
<dbReference type="InterPro" id="IPR011022">
    <property type="entry name" value="Arrestin_C-like"/>
</dbReference>
<dbReference type="InterPro" id="IPR014756">
    <property type="entry name" value="Ig_E-set"/>
</dbReference>
<dbReference type="SUPFAM" id="SSF81296">
    <property type="entry name" value="E set domains"/>
    <property type="match status" value="1"/>
</dbReference>
<proteinExistence type="inferred from homology"/>
<organism evidence="5">
    <name type="scientific">Chaetomium thermophilum (strain DSM 1495 / CBS 144.50 / IMI 039719)</name>
    <name type="common">Thermochaetoides thermophila</name>
    <dbReference type="NCBI Taxonomy" id="759272"/>
    <lineage>
        <taxon>Eukaryota</taxon>
        <taxon>Fungi</taxon>
        <taxon>Dikarya</taxon>
        <taxon>Ascomycota</taxon>
        <taxon>Pezizomycotina</taxon>
        <taxon>Sordariomycetes</taxon>
        <taxon>Sordariomycetidae</taxon>
        <taxon>Sordariales</taxon>
        <taxon>Chaetomiaceae</taxon>
        <taxon>Thermochaetoides</taxon>
    </lineage>
</organism>
<keyword evidence="5" id="KW-1185">Reference proteome</keyword>
<evidence type="ECO:0000313" key="5">
    <source>
        <dbReference type="Proteomes" id="UP000008066"/>
    </source>
</evidence>
<dbReference type="OrthoDB" id="7785529at2759"/>
<gene>
    <name evidence="4" type="ORF">CTHT_0053540</name>
</gene>
<accession>G0SDZ4</accession>